<evidence type="ECO:0000256" key="8">
    <source>
        <dbReference type="ARBA" id="ARBA00022840"/>
    </source>
</evidence>
<keyword evidence="6 14" id="KW-0479">Metal-binding</keyword>
<dbReference type="Gene3D" id="2.70.150.10">
    <property type="entry name" value="Calcium-transporting ATPase, cytoplasmic transduction domain A"/>
    <property type="match status" value="1"/>
</dbReference>
<dbReference type="InterPro" id="IPR027256">
    <property type="entry name" value="P-typ_ATPase_IB"/>
</dbReference>
<dbReference type="InterPro" id="IPR059000">
    <property type="entry name" value="ATPase_P-type_domA"/>
</dbReference>
<proteinExistence type="inferred from homology"/>
<evidence type="ECO:0000256" key="3">
    <source>
        <dbReference type="ARBA" id="ARBA00022448"/>
    </source>
</evidence>
<protein>
    <submittedName>
        <fullName evidence="16">Zinc-transporting ATPase</fullName>
    </submittedName>
</protein>
<keyword evidence="13 14" id="KW-0472">Membrane</keyword>
<comment type="caution">
    <text evidence="16">The sequence shown here is derived from an EMBL/GenBank/DDBJ whole genome shotgun (WGS) entry which is preliminary data.</text>
</comment>
<evidence type="ECO:0000256" key="1">
    <source>
        <dbReference type="ARBA" id="ARBA00004651"/>
    </source>
</evidence>
<dbReference type="InterPro" id="IPR023298">
    <property type="entry name" value="ATPase_P-typ_TM_dom_sf"/>
</dbReference>
<name>A0A8J2YE32_9BACL</name>
<dbReference type="PRINTS" id="PR00941">
    <property type="entry name" value="CDATPASE"/>
</dbReference>
<dbReference type="NCBIfam" id="TIGR01494">
    <property type="entry name" value="ATPase_P-type"/>
    <property type="match status" value="1"/>
</dbReference>
<dbReference type="Gene3D" id="3.40.1110.10">
    <property type="entry name" value="Calcium-transporting ATPase, cytoplasmic domain N"/>
    <property type="match status" value="1"/>
</dbReference>
<keyword evidence="8 14" id="KW-0067">ATP-binding</keyword>
<dbReference type="InterPro" id="IPR051949">
    <property type="entry name" value="Cation_Transport_ATPase"/>
</dbReference>
<comment type="similarity">
    <text evidence="2 14">Belongs to the cation transport ATPase (P-type) (TC 3.A.3) family. Type IB subfamily.</text>
</comment>
<dbReference type="PROSITE" id="PS00154">
    <property type="entry name" value="ATPASE_E1_E2"/>
    <property type="match status" value="1"/>
</dbReference>
<organism evidence="16 17">
    <name type="scientific">Marinithermofilum abyssi</name>
    <dbReference type="NCBI Taxonomy" id="1571185"/>
    <lineage>
        <taxon>Bacteria</taxon>
        <taxon>Bacillati</taxon>
        <taxon>Bacillota</taxon>
        <taxon>Bacilli</taxon>
        <taxon>Bacillales</taxon>
        <taxon>Thermoactinomycetaceae</taxon>
        <taxon>Marinithermofilum</taxon>
    </lineage>
</organism>
<dbReference type="PANTHER" id="PTHR43079:SF1">
    <property type="entry name" value="CADMIUM_ZINC-TRANSPORTING ATPASE HMA1, CHLOROPLASTIC-RELATED"/>
    <property type="match status" value="1"/>
</dbReference>
<dbReference type="SUPFAM" id="SSF56784">
    <property type="entry name" value="HAD-like"/>
    <property type="match status" value="1"/>
</dbReference>
<keyword evidence="9" id="KW-0460">Magnesium</keyword>
<dbReference type="Gene3D" id="3.40.50.1000">
    <property type="entry name" value="HAD superfamily/HAD-like"/>
    <property type="match status" value="1"/>
</dbReference>
<evidence type="ECO:0000256" key="11">
    <source>
        <dbReference type="ARBA" id="ARBA00022989"/>
    </source>
</evidence>
<dbReference type="RefSeq" id="WP_229751993.1">
    <property type="nucleotide sequence ID" value="NZ_BMHQ01000010.1"/>
</dbReference>
<keyword evidence="3" id="KW-0813">Transport</keyword>
<dbReference type="Pfam" id="PF00122">
    <property type="entry name" value="E1-E2_ATPase"/>
    <property type="match status" value="1"/>
</dbReference>
<comment type="subcellular location">
    <subcellularLocation>
        <location evidence="1">Cell membrane</location>
        <topology evidence="1">Multi-pass membrane protein</topology>
    </subcellularLocation>
</comment>
<dbReference type="InterPro" id="IPR008250">
    <property type="entry name" value="ATPase_P-typ_transduc_dom_A_sf"/>
</dbReference>
<dbReference type="Proteomes" id="UP000625210">
    <property type="component" value="Unassembled WGS sequence"/>
</dbReference>
<dbReference type="InterPro" id="IPR023214">
    <property type="entry name" value="HAD_sf"/>
</dbReference>
<keyword evidence="12" id="KW-0406">Ion transport</keyword>
<dbReference type="InterPro" id="IPR023299">
    <property type="entry name" value="ATPase_P-typ_cyto_dom_N"/>
</dbReference>
<keyword evidence="14" id="KW-1003">Cell membrane</keyword>
<dbReference type="GO" id="GO:0005886">
    <property type="term" value="C:plasma membrane"/>
    <property type="evidence" value="ECO:0007669"/>
    <property type="project" value="UniProtKB-SubCell"/>
</dbReference>
<keyword evidence="10" id="KW-1278">Translocase</keyword>
<keyword evidence="5 14" id="KW-0812">Transmembrane</keyword>
<sequence>MAQLITTAMRSAKHIRQTQWRWDWVGRHGEALAAGVCGGCALLAWWLEGRWQMGAVPLYVLAYVIGGFAKAAEGIRTMVRERKMDVNLLMMLAAGGAASIGHWAEGAVLIFIFALSGAMETYAEQRSHRDLTALVQMRPVTARRLQSDREEIVPIERLRPGDQVLVKPGEQIPTDGIVVEGASAVHQSAITGESVPVDKQAGEEVFTGTLNGEGSLVVQVMRSSEESVFAKMVQLVQSAQESCPPAQRWMEGFEKWYVHGVLLTASAVMLLPPLMLGWGWDQAVYRAMVFLVVASPCAVMASIMPAVLSAMSKGARSGLLFKGGSDVAALSQVRVIAFDKTGTLTCGELHVTHVQGVNGFSEEEALLAAASVERLSEHPIAQAIVREAERRGLALEKPARFVSVTGSGVQAVWREHLWKVGKGDFVHVEDGVFQEGEGRGKEGETVVFVTRDGEAAGWIALQDRIRSEAAIAVHALRSQEIRTVLLTGDCPAVAAAVAKESGVDEWRAGLLPDEKVEQIRSLQQRFGPVAMIGDGVNDAPALAAADASVAMGAAGTDVALETARIVLMQDDLNKITEAVGMARKVNRIVKQNLIFAGGVILLLILANFEYGIPLPYGVVGHEGSTILVILNGLRLLR</sequence>
<evidence type="ECO:0000259" key="15">
    <source>
        <dbReference type="Pfam" id="PF00122"/>
    </source>
</evidence>
<evidence type="ECO:0000256" key="2">
    <source>
        <dbReference type="ARBA" id="ARBA00006024"/>
    </source>
</evidence>
<feature type="transmembrane region" description="Helical" evidence="14">
    <location>
        <begin position="284"/>
        <end position="308"/>
    </location>
</feature>
<feature type="transmembrane region" description="Helical" evidence="14">
    <location>
        <begin position="31"/>
        <end position="47"/>
    </location>
</feature>
<dbReference type="GO" id="GO:0005524">
    <property type="term" value="F:ATP binding"/>
    <property type="evidence" value="ECO:0007669"/>
    <property type="project" value="UniProtKB-UniRule"/>
</dbReference>
<gene>
    <name evidence="16" type="primary">zosA</name>
    <name evidence="16" type="ORF">GCM10011571_27160</name>
</gene>
<evidence type="ECO:0000256" key="10">
    <source>
        <dbReference type="ARBA" id="ARBA00022967"/>
    </source>
</evidence>
<accession>A0A8J2YE32</accession>
<dbReference type="AlphaFoldDB" id="A0A8J2YE32"/>
<evidence type="ECO:0000256" key="14">
    <source>
        <dbReference type="RuleBase" id="RU362081"/>
    </source>
</evidence>
<evidence type="ECO:0000256" key="6">
    <source>
        <dbReference type="ARBA" id="ARBA00022723"/>
    </source>
</evidence>
<feature type="transmembrane region" description="Helical" evidence="14">
    <location>
        <begin position="53"/>
        <end position="72"/>
    </location>
</feature>
<dbReference type="NCBIfam" id="TIGR01525">
    <property type="entry name" value="ATPase-IB_hvy"/>
    <property type="match status" value="1"/>
</dbReference>
<dbReference type="InterPro" id="IPR036412">
    <property type="entry name" value="HAD-like_sf"/>
</dbReference>
<reference evidence="16" key="1">
    <citation type="journal article" date="2014" name="Int. J. Syst. Evol. Microbiol.">
        <title>Complete genome sequence of Corynebacterium casei LMG S-19264T (=DSM 44701T), isolated from a smear-ripened cheese.</title>
        <authorList>
            <consortium name="US DOE Joint Genome Institute (JGI-PGF)"/>
            <person name="Walter F."/>
            <person name="Albersmeier A."/>
            <person name="Kalinowski J."/>
            <person name="Ruckert C."/>
        </authorList>
    </citation>
    <scope>NUCLEOTIDE SEQUENCE</scope>
    <source>
        <strain evidence="16">CGMCC 1.15179</strain>
    </source>
</reference>
<keyword evidence="4" id="KW-0597">Phosphoprotein</keyword>
<reference evidence="16" key="2">
    <citation type="submission" date="2020-09" db="EMBL/GenBank/DDBJ databases">
        <authorList>
            <person name="Sun Q."/>
            <person name="Zhou Y."/>
        </authorList>
    </citation>
    <scope>NUCLEOTIDE SEQUENCE</scope>
    <source>
        <strain evidence="16">CGMCC 1.15179</strain>
    </source>
</reference>
<evidence type="ECO:0000313" key="17">
    <source>
        <dbReference type="Proteomes" id="UP000625210"/>
    </source>
</evidence>
<keyword evidence="11 14" id="KW-1133">Transmembrane helix</keyword>
<feature type="transmembrane region" description="Helical" evidence="14">
    <location>
        <begin position="593"/>
        <end position="612"/>
    </location>
</feature>
<evidence type="ECO:0000256" key="5">
    <source>
        <dbReference type="ARBA" id="ARBA00022692"/>
    </source>
</evidence>
<evidence type="ECO:0000313" key="16">
    <source>
        <dbReference type="EMBL" id="GGE23654.1"/>
    </source>
</evidence>
<dbReference type="EMBL" id="BMHQ01000010">
    <property type="protein sequence ID" value="GGE23654.1"/>
    <property type="molecule type" value="Genomic_DNA"/>
</dbReference>
<feature type="transmembrane region" description="Helical" evidence="14">
    <location>
        <begin position="256"/>
        <end position="278"/>
    </location>
</feature>
<evidence type="ECO:0000256" key="7">
    <source>
        <dbReference type="ARBA" id="ARBA00022741"/>
    </source>
</evidence>
<dbReference type="SUPFAM" id="SSF81653">
    <property type="entry name" value="Calcium ATPase, transduction domain A"/>
    <property type="match status" value="1"/>
</dbReference>
<dbReference type="SUPFAM" id="SSF81665">
    <property type="entry name" value="Calcium ATPase, transmembrane domain M"/>
    <property type="match status" value="1"/>
</dbReference>
<feature type="domain" description="P-type ATPase A" evidence="15">
    <location>
        <begin position="137"/>
        <end position="237"/>
    </location>
</feature>
<evidence type="ECO:0000256" key="4">
    <source>
        <dbReference type="ARBA" id="ARBA00022553"/>
    </source>
</evidence>
<dbReference type="GO" id="GO:0019829">
    <property type="term" value="F:ATPase-coupled monoatomic cation transmembrane transporter activity"/>
    <property type="evidence" value="ECO:0007669"/>
    <property type="project" value="InterPro"/>
</dbReference>
<dbReference type="PANTHER" id="PTHR43079">
    <property type="entry name" value="PROBABLE CADMIUM/ZINC-TRANSPORTING ATPASE HMA1"/>
    <property type="match status" value="1"/>
</dbReference>
<dbReference type="InterPro" id="IPR018303">
    <property type="entry name" value="ATPase_P-typ_P_site"/>
</dbReference>
<dbReference type="GO" id="GO:0016887">
    <property type="term" value="F:ATP hydrolysis activity"/>
    <property type="evidence" value="ECO:0007669"/>
    <property type="project" value="InterPro"/>
</dbReference>
<keyword evidence="17" id="KW-1185">Reference proteome</keyword>
<dbReference type="CDD" id="cd07551">
    <property type="entry name" value="P-type_ATPase_HM_ZosA_PfeT-like"/>
    <property type="match status" value="1"/>
</dbReference>
<dbReference type="GO" id="GO:0046872">
    <property type="term" value="F:metal ion binding"/>
    <property type="evidence" value="ECO:0007669"/>
    <property type="project" value="UniProtKB-KW"/>
</dbReference>
<evidence type="ECO:0000256" key="12">
    <source>
        <dbReference type="ARBA" id="ARBA00023065"/>
    </source>
</evidence>
<dbReference type="InterPro" id="IPR001757">
    <property type="entry name" value="P_typ_ATPase"/>
</dbReference>
<dbReference type="PRINTS" id="PR00119">
    <property type="entry name" value="CATATPASE"/>
</dbReference>
<dbReference type="FunFam" id="2.70.150.10:FF:000002">
    <property type="entry name" value="Copper-transporting ATPase 1, putative"/>
    <property type="match status" value="1"/>
</dbReference>
<dbReference type="Pfam" id="PF00702">
    <property type="entry name" value="Hydrolase"/>
    <property type="match status" value="1"/>
</dbReference>
<evidence type="ECO:0000256" key="13">
    <source>
        <dbReference type="ARBA" id="ARBA00023136"/>
    </source>
</evidence>
<keyword evidence="7 14" id="KW-0547">Nucleotide-binding</keyword>
<evidence type="ECO:0000256" key="9">
    <source>
        <dbReference type="ARBA" id="ARBA00022842"/>
    </source>
</evidence>
<dbReference type="PROSITE" id="PS01229">
    <property type="entry name" value="COF_2"/>
    <property type="match status" value="1"/>
</dbReference>